<feature type="region of interest" description="Disordered" evidence="1">
    <location>
        <begin position="464"/>
        <end position="508"/>
    </location>
</feature>
<feature type="compositionally biased region" description="Basic and acidic residues" evidence="1">
    <location>
        <begin position="472"/>
        <end position="493"/>
    </location>
</feature>
<reference evidence="3" key="1">
    <citation type="journal article" date="2012" name="Science">
        <title>The Paleozoic origin of enzymatic lignin decomposition reconstructed from 31 fungal genomes.</title>
        <authorList>
            <person name="Floudas D."/>
            <person name="Binder M."/>
            <person name="Riley R."/>
            <person name="Barry K."/>
            <person name="Blanchette R.A."/>
            <person name="Henrissat B."/>
            <person name="Martinez A.T."/>
            <person name="Otillar R."/>
            <person name="Spatafora J.W."/>
            <person name="Yadav J.S."/>
            <person name="Aerts A."/>
            <person name="Benoit I."/>
            <person name="Boyd A."/>
            <person name="Carlson A."/>
            <person name="Copeland A."/>
            <person name="Coutinho P.M."/>
            <person name="de Vries R.P."/>
            <person name="Ferreira P."/>
            <person name="Findley K."/>
            <person name="Foster B."/>
            <person name="Gaskell J."/>
            <person name="Glotzer D."/>
            <person name="Gorecki P."/>
            <person name="Heitman J."/>
            <person name="Hesse C."/>
            <person name="Hori C."/>
            <person name="Igarashi K."/>
            <person name="Jurgens J.A."/>
            <person name="Kallen N."/>
            <person name="Kersten P."/>
            <person name="Kohler A."/>
            <person name="Kuees U."/>
            <person name="Kumar T.K.A."/>
            <person name="Kuo A."/>
            <person name="LaButti K."/>
            <person name="Larrondo L.F."/>
            <person name="Lindquist E."/>
            <person name="Ling A."/>
            <person name="Lombard V."/>
            <person name="Lucas S."/>
            <person name="Lundell T."/>
            <person name="Martin R."/>
            <person name="McLaughlin D.J."/>
            <person name="Morgenstern I."/>
            <person name="Morin E."/>
            <person name="Murat C."/>
            <person name="Nagy L.G."/>
            <person name="Nolan M."/>
            <person name="Ohm R.A."/>
            <person name="Patyshakuliyeva A."/>
            <person name="Rokas A."/>
            <person name="Ruiz-Duenas F.J."/>
            <person name="Sabat G."/>
            <person name="Salamov A."/>
            <person name="Samejima M."/>
            <person name="Schmutz J."/>
            <person name="Slot J.C."/>
            <person name="St John F."/>
            <person name="Stenlid J."/>
            <person name="Sun H."/>
            <person name="Sun S."/>
            <person name="Syed K."/>
            <person name="Tsang A."/>
            <person name="Wiebenga A."/>
            <person name="Young D."/>
            <person name="Pisabarro A."/>
            <person name="Eastwood D.C."/>
            <person name="Martin F."/>
            <person name="Cullen D."/>
            <person name="Grigoriev I.V."/>
            <person name="Hibbett D.S."/>
        </authorList>
    </citation>
    <scope>NUCLEOTIDE SEQUENCE [LARGE SCALE GENOMIC DNA]</scope>
    <source>
        <strain evidence="3">TFB10046</strain>
    </source>
</reference>
<dbReference type="Proteomes" id="UP000006514">
    <property type="component" value="Unassembled WGS sequence"/>
</dbReference>
<dbReference type="AlphaFoldDB" id="J0WV42"/>
<protein>
    <recommendedName>
        <fullName evidence="4">F-box domain-containing protein</fullName>
    </recommendedName>
</protein>
<accession>J0WV42</accession>
<dbReference type="KEGG" id="adl:AURDEDRAFT_173997"/>
<organism evidence="2 3">
    <name type="scientific">Auricularia subglabra (strain TFB-10046 / SS5)</name>
    <name type="common">White-rot fungus</name>
    <name type="synonym">Auricularia delicata (strain TFB10046)</name>
    <dbReference type="NCBI Taxonomy" id="717982"/>
    <lineage>
        <taxon>Eukaryota</taxon>
        <taxon>Fungi</taxon>
        <taxon>Dikarya</taxon>
        <taxon>Basidiomycota</taxon>
        <taxon>Agaricomycotina</taxon>
        <taxon>Agaricomycetes</taxon>
        <taxon>Auriculariales</taxon>
        <taxon>Auriculariaceae</taxon>
        <taxon>Auricularia</taxon>
    </lineage>
</organism>
<gene>
    <name evidence="2" type="ORF">AURDEDRAFT_173997</name>
</gene>
<evidence type="ECO:0008006" key="4">
    <source>
        <dbReference type="Google" id="ProtNLM"/>
    </source>
</evidence>
<evidence type="ECO:0000256" key="1">
    <source>
        <dbReference type="SAM" id="MobiDB-lite"/>
    </source>
</evidence>
<proteinExistence type="predicted"/>
<dbReference type="EMBL" id="JH687850">
    <property type="protein sequence ID" value="EJD36927.1"/>
    <property type="molecule type" value="Genomic_DNA"/>
</dbReference>
<evidence type="ECO:0000313" key="3">
    <source>
        <dbReference type="Proteomes" id="UP000006514"/>
    </source>
</evidence>
<evidence type="ECO:0000313" key="2">
    <source>
        <dbReference type="EMBL" id="EJD36927.1"/>
    </source>
</evidence>
<name>J0WV42_AURST</name>
<sequence>MSIDAEFTCANNAPEAPTGTLLGLPAELLDTVVANLDRPALWSLLVTCHALSQHAERRLYEMLYLRRYIRSKAVVFRSVEHVIDRPGLALRVRRLDLRSTWSTINLMFMKLAPRLRAALQATKMLQTLALPYDFPAACYMRTLPGVVLPRLQHLSMHHVSFTATLLGLDKYSMVHDNVPWLRQHIGPLTHLELRSACFRTAREQADAIFDTTASQAPVVAAQYVRSTGSILACLLAHTHADTPGRKTLAPGGTVHVRSVLGATDPAVTPGLLDALSQSDHMVGLLVLDMDAVFAASHADLLEQRGRPWELKSLRRIRISSPEGDVLGYSYSELTTMHLMLFQLIATPALETLEVVSLSAPPRLGEFALVLCHALEAACPSLAAVRVNDETLVRASAAGSWQAGSWPSDATGTVQWPFAAPPGFEERPRRYDDEERRCRQAAGDVHQYLYETDCGFASTDWNTYAAGDEDFGQPDHPDYRCSDTDSERKEVHEESSDDSPDSSECGSES</sequence>
<dbReference type="SUPFAM" id="SSF81383">
    <property type="entry name" value="F-box domain"/>
    <property type="match status" value="1"/>
</dbReference>
<dbReference type="InParanoid" id="J0WV42"/>
<dbReference type="InterPro" id="IPR036047">
    <property type="entry name" value="F-box-like_dom_sf"/>
</dbReference>
<keyword evidence="3" id="KW-1185">Reference proteome</keyword>